<evidence type="ECO:0000313" key="4">
    <source>
        <dbReference type="EMBL" id="RPA33464.1"/>
    </source>
</evidence>
<sequence length="212" mass="23705">MNILQRYNLLSTSILMCCFFFSAGVFSSGVNSSEVNSSEVNSADVNSTGSMANIDTNTLGDIKAVKFNNQQVITAGLPTEQQFAQLAQAGIKTVINLIPNDNPNALQNEQQIVTQLGMNYHNISVDWQQPTPENLQQFFSLMDQNGDAPVLVHCAANYRASAFYYLYQTRQNKAPTMAEALTPWGDLQQSFAEYPQWQQLIEDTKLQYQTKQ</sequence>
<dbReference type="EMBL" id="CP034073">
    <property type="protein sequence ID" value="AZG34745.1"/>
    <property type="molecule type" value="Genomic_DNA"/>
</dbReference>
<evidence type="ECO:0000313" key="6">
    <source>
        <dbReference type="Proteomes" id="UP000278855"/>
    </source>
</evidence>
<dbReference type="InterPro" id="IPR029021">
    <property type="entry name" value="Prot-tyrosine_phosphatase-like"/>
</dbReference>
<protein>
    <recommendedName>
        <fullName evidence="2">DSP-PTPase phosphatase fused to NAD+ Kinase domain-containing protein</fullName>
    </recommendedName>
</protein>
<keyword evidence="1" id="KW-0732">Signal</keyword>
<dbReference type="Gene3D" id="3.90.190.10">
    <property type="entry name" value="Protein tyrosine phosphatase superfamily"/>
    <property type="match status" value="1"/>
</dbReference>
<reference evidence="4" key="3">
    <citation type="submission" date="2018-11" db="EMBL/GenBank/DDBJ databases">
        <authorList>
            <person name="Hwang Y.J."/>
            <person name="Hwang C.Y."/>
        </authorList>
    </citation>
    <scope>NUCLEOTIDE SEQUENCE</scope>
    <source>
        <strain evidence="4">R106</strain>
    </source>
</reference>
<dbReference type="SUPFAM" id="SSF52799">
    <property type="entry name" value="(Phosphotyrosine protein) phosphatases II"/>
    <property type="match status" value="1"/>
</dbReference>
<reference evidence="3 5" key="1">
    <citation type="submission" date="2018-11" db="EMBL/GenBank/DDBJ databases">
        <title>Shewanella sp. M2.</title>
        <authorList>
            <person name="Hwang Y.J."/>
            <person name="Hwang C.Y."/>
        </authorList>
    </citation>
    <scope>NUCLEOTIDE SEQUENCE [LARGE SCALE GENOMIC DNA]</scope>
    <source>
        <strain evidence="3 5">M2</strain>
    </source>
</reference>
<dbReference type="Pfam" id="PF22741">
    <property type="entry name" value="PTP-NADK"/>
    <property type="match status" value="1"/>
</dbReference>
<evidence type="ECO:0000256" key="1">
    <source>
        <dbReference type="SAM" id="SignalP"/>
    </source>
</evidence>
<evidence type="ECO:0000313" key="3">
    <source>
        <dbReference type="EMBL" id="AZG34745.1"/>
    </source>
</evidence>
<dbReference type="EMBL" id="RKKB01000002">
    <property type="protein sequence ID" value="RPA33464.1"/>
    <property type="molecule type" value="Genomic_DNA"/>
</dbReference>
<keyword evidence="5" id="KW-1185">Reference proteome</keyword>
<organism evidence="4 6">
    <name type="scientific">Shewanella psychromarinicola</name>
    <dbReference type="NCBI Taxonomy" id="2487742"/>
    <lineage>
        <taxon>Bacteria</taxon>
        <taxon>Pseudomonadati</taxon>
        <taxon>Pseudomonadota</taxon>
        <taxon>Gammaproteobacteria</taxon>
        <taxon>Alteromonadales</taxon>
        <taxon>Shewanellaceae</taxon>
        <taxon>Shewanella</taxon>
    </lineage>
</organism>
<dbReference type="Proteomes" id="UP000273778">
    <property type="component" value="Chromosome"/>
</dbReference>
<reference evidence="6" key="2">
    <citation type="submission" date="2018-11" db="EMBL/GenBank/DDBJ databases">
        <title>Shewanella sp. R106.</title>
        <authorList>
            <person name="Hwang Y.J."/>
            <person name="Hwang C.Y."/>
        </authorList>
    </citation>
    <scope>NUCLEOTIDE SEQUENCE [LARGE SCALE GENOMIC DNA]</scope>
    <source>
        <strain evidence="6">R106</strain>
    </source>
</reference>
<dbReference type="CDD" id="cd14503">
    <property type="entry name" value="PTP-bact"/>
    <property type="match status" value="1"/>
</dbReference>
<dbReference type="OrthoDB" id="7391097at2"/>
<dbReference type="KEGG" id="spsr:EGC80_07315"/>
<dbReference type="AlphaFoldDB" id="A0A3N4EWU0"/>
<proteinExistence type="predicted"/>
<evidence type="ECO:0000259" key="2">
    <source>
        <dbReference type="Pfam" id="PF22741"/>
    </source>
</evidence>
<dbReference type="InterPro" id="IPR055214">
    <property type="entry name" value="PTP-NADK"/>
</dbReference>
<name>A0A3N4EWU0_9GAMM</name>
<dbReference type="RefSeq" id="WP_124012570.1">
    <property type="nucleotide sequence ID" value="NZ_CP034073.1"/>
</dbReference>
<feature type="domain" description="DSP-PTPase phosphatase fused to NAD+ Kinase" evidence="2">
    <location>
        <begin position="68"/>
        <end position="168"/>
    </location>
</feature>
<gene>
    <name evidence="4" type="ORF">EGC77_09050</name>
    <name evidence="3" type="ORF">EGC80_07315</name>
</gene>
<feature type="chain" id="PRO_5018040839" description="DSP-PTPase phosphatase fused to NAD+ Kinase domain-containing protein" evidence="1">
    <location>
        <begin position="28"/>
        <end position="212"/>
    </location>
</feature>
<dbReference type="Proteomes" id="UP000278855">
    <property type="component" value="Unassembled WGS sequence"/>
</dbReference>
<accession>A0A3N4EWU0</accession>
<feature type="signal peptide" evidence="1">
    <location>
        <begin position="1"/>
        <end position="27"/>
    </location>
</feature>
<evidence type="ECO:0000313" key="5">
    <source>
        <dbReference type="Proteomes" id="UP000273778"/>
    </source>
</evidence>